<dbReference type="EMBL" id="OCNE01000006">
    <property type="protein sequence ID" value="SOD62566.1"/>
    <property type="molecule type" value="Genomic_DNA"/>
</dbReference>
<dbReference type="AlphaFoldDB" id="A0A286DV85"/>
<proteinExistence type="predicted"/>
<protein>
    <submittedName>
        <fullName evidence="2">Uncharacterized protein</fullName>
    </submittedName>
</protein>
<dbReference type="RefSeq" id="WP_141514582.1">
    <property type="nucleotide sequence ID" value="NZ_OCNE01000006.1"/>
</dbReference>
<organism evidence="2 3">
    <name type="scientific">Streptomyces zhaozhouensis</name>
    <dbReference type="NCBI Taxonomy" id="1300267"/>
    <lineage>
        <taxon>Bacteria</taxon>
        <taxon>Bacillati</taxon>
        <taxon>Actinomycetota</taxon>
        <taxon>Actinomycetes</taxon>
        <taxon>Kitasatosporales</taxon>
        <taxon>Streptomycetaceae</taxon>
        <taxon>Streptomyces</taxon>
    </lineage>
</organism>
<feature type="compositionally biased region" description="Polar residues" evidence="1">
    <location>
        <begin position="49"/>
        <end position="58"/>
    </location>
</feature>
<dbReference type="OrthoDB" id="4286833at2"/>
<keyword evidence="3" id="KW-1185">Reference proteome</keyword>
<evidence type="ECO:0000256" key="1">
    <source>
        <dbReference type="SAM" id="MobiDB-lite"/>
    </source>
</evidence>
<accession>A0A286DV85</accession>
<feature type="region of interest" description="Disordered" evidence="1">
    <location>
        <begin position="1"/>
        <end position="61"/>
    </location>
</feature>
<reference evidence="2 3" key="1">
    <citation type="submission" date="2017-09" db="EMBL/GenBank/DDBJ databases">
        <authorList>
            <person name="Ehlers B."/>
            <person name="Leendertz F.H."/>
        </authorList>
    </citation>
    <scope>NUCLEOTIDE SEQUENCE [LARGE SCALE GENOMIC DNA]</scope>
    <source>
        <strain evidence="2 3">CGMCC 4.7095</strain>
    </source>
</reference>
<gene>
    <name evidence="2" type="ORF">SAMN06297387_106143</name>
</gene>
<evidence type="ECO:0000313" key="2">
    <source>
        <dbReference type="EMBL" id="SOD62566.1"/>
    </source>
</evidence>
<evidence type="ECO:0000313" key="3">
    <source>
        <dbReference type="Proteomes" id="UP000219072"/>
    </source>
</evidence>
<name>A0A286DV85_9ACTN</name>
<feature type="compositionally biased region" description="Basic and acidic residues" evidence="1">
    <location>
        <begin position="1"/>
        <end position="10"/>
    </location>
</feature>
<dbReference type="Proteomes" id="UP000219072">
    <property type="component" value="Unassembled WGS sequence"/>
</dbReference>
<sequence length="83" mass="8302">MTATQNDRRSVRIGGDAHGPVVVGDGNHVSTQGPPPPPTPEPVDGAAASGTQTNTAHQHGTVYAVTGGDMHIHQNGAGSPSES</sequence>